<dbReference type="InterPro" id="IPR018114">
    <property type="entry name" value="TRYPSIN_HIS"/>
</dbReference>
<evidence type="ECO:0000256" key="11">
    <source>
        <dbReference type="PROSITE-ProRule" id="PRU00124"/>
    </source>
</evidence>
<evidence type="ECO:0000256" key="12">
    <source>
        <dbReference type="RuleBase" id="RU363034"/>
    </source>
</evidence>
<accession>A0AAJ7XG35</accession>
<comment type="subcellular location">
    <subcellularLocation>
        <location evidence="1">Membrane</location>
        <topology evidence="1">Single-pass type II membrane protein</topology>
    </subcellularLocation>
</comment>
<name>A0AAJ7XG35_PETMA</name>
<keyword evidence="8 14" id="KW-0472">Membrane</keyword>
<sequence>MGKEPRRDNGKPTSSSNDGGGDDEGRVFVPSKPNKPKAHRRRPKWTPRKILTVVAVVSLILLVVTGIIAAIWYFGFYVQEVQDKATTDYRGSLDEKVARVYTGSVHVKDMEFSSDLEDMNSPAAQRLAATVSDEVKEAFTKSTVLASYYNTSQVVGFSEGSVKAYYLIRFTIPEKEEAVLSSVVSEEVVKGVLRQRLGLSRMQPGQGQIDVASLTVFPANPINVVPFNSPCSFQLHAVGSTERFFRSPNFENGEYPANSRCQWLLRADAGKVLQLTFVSFMVEDDCRFDAVTVYDFLSPAENRTLLRKCGVAPVAFSLLSSGNVMLVTFTSNDVQNEPGFNAKFLQIDKPVFGAVTLQAREKVTQNFTSPAYPTYYPPNTDTSWVIQTDANKQVRVTFTRFKMREPGIQESNCLKDYMEVNKKRYCSDQPTFVAISSGASLEVKFHSDESYSDRGFVAEYTAYQPDNPCPGMFTCNSGLCLVQSRQCDGWNDCGDLSDENNCECGADQFSCANGLCKPKMWMCDRVNDCGDFSDEKDCRCNATDFKCNNGKCVANTLKCNNKDDCGDSSDEASCPGSGTQQCTAFNYKCNDGKCPSKLNLECDGEKDCSDGGDEANCQCGNRPYKPTRIVGGMDAELGEWPWQVSLHLKRPNSVAEHSCGASLISNQWLVSAAHCFQGSNSRPENWVVKLGLHTQSRPSASTVTASLRRVVVHEKYNDNNYDHDIAVLELEQPITFSDVVRPICLPAATHVFPVGKECWITGWGAITQGGSGSNVLQKAEVKLINQTVCNGLLDGSITARMLCAGFLTGGIDACQGDSGGPLTCMENNGKWFLTGVVSWGEGCAQRNKPGVYSRVTVFRSWLKEKTGI</sequence>
<evidence type="ECO:0000313" key="18">
    <source>
        <dbReference type="Proteomes" id="UP001318040"/>
    </source>
</evidence>
<dbReference type="SMART" id="SM00192">
    <property type="entry name" value="LDLa"/>
    <property type="match status" value="4"/>
</dbReference>
<dbReference type="InterPro" id="IPR043504">
    <property type="entry name" value="Peptidase_S1_PA_chymotrypsin"/>
</dbReference>
<keyword evidence="18" id="KW-1185">Reference proteome</keyword>
<keyword evidence="10" id="KW-0325">Glycoprotein</keyword>
<dbReference type="InterPro" id="IPR033116">
    <property type="entry name" value="TRYPSIN_SER"/>
</dbReference>
<comment type="caution">
    <text evidence="11">Lacks conserved residue(s) required for the propagation of feature annotation.</text>
</comment>
<dbReference type="SMART" id="SM00020">
    <property type="entry name" value="Tryp_SPc"/>
    <property type="match status" value="1"/>
</dbReference>
<dbReference type="InterPro" id="IPR009003">
    <property type="entry name" value="Peptidase_S1_PA"/>
</dbReference>
<feature type="domain" description="CUB" evidence="15">
    <location>
        <begin position="351"/>
        <end position="463"/>
    </location>
</feature>
<dbReference type="Gene3D" id="2.40.10.10">
    <property type="entry name" value="Trypsin-like serine proteases"/>
    <property type="match status" value="2"/>
</dbReference>
<keyword evidence="6" id="KW-0735">Signal-anchor</keyword>
<feature type="disulfide bond" evidence="11">
    <location>
        <begin position="487"/>
        <end position="502"/>
    </location>
</feature>
<dbReference type="CDD" id="cd00041">
    <property type="entry name" value="CUB"/>
    <property type="match status" value="2"/>
</dbReference>
<dbReference type="InterPro" id="IPR001254">
    <property type="entry name" value="Trypsin_dom"/>
</dbReference>
<dbReference type="SMART" id="SM00042">
    <property type="entry name" value="CUB"/>
    <property type="match status" value="2"/>
</dbReference>
<feature type="domain" description="SEA" evidence="16">
    <location>
        <begin position="97"/>
        <end position="221"/>
    </location>
</feature>
<evidence type="ECO:0000256" key="7">
    <source>
        <dbReference type="ARBA" id="ARBA00022989"/>
    </source>
</evidence>
<feature type="transmembrane region" description="Helical" evidence="14">
    <location>
        <begin position="50"/>
        <end position="74"/>
    </location>
</feature>
<evidence type="ECO:0000256" key="1">
    <source>
        <dbReference type="ARBA" id="ARBA00004606"/>
    </source>
</evidence>
<dbReference type="SUPFAM" id="SSF82671">
    <property type="entry name" value="SEA domain"/>
    <property type="match status" value="1"/>
</dbReference>
<dbReference type="PROSITE" id="PS00135">
    <property type="entry name" value="TRYPSIN_SER"/>
    <property type="match status" value="1"/>
</dbReference>
<dbReference type="PANTHER" id="PTHR24252">
    <property type="entry name" value="ACROSIN-RELATED"/>
    <property type="match status" value="1"/>
</dbReference>
<evidence type="ECO:0000259" key="15">
    <source>
        <dbReference type="PROSITE" id="PS01180"/>
    </source>
</evidence>
<feature type="disulfide bond" evidence="11">
    <location>
        <begin position="559"/>
        <end position="574"/>
    </location>
</feature>
<feature type="domain" description="Peptidase S1" evidence="17">
    <location>
        <begin position="629"/>
        <end position="867"/>
    </location>
</feature>
<evidence type="ECO:0000256" key="13">
    <source>
        <dbReference type="SAM" id="MobiDB-lite"/>
    </source>
</evidence>
<feature type="disulfide bond" evidence="11">
    <location>
        <begin position="504"/>
        <end position="516"/>
    </location>
</feature>
<evidence type="ECO:0000256" key="14">
    <source>
        <dbReference type="SAM" id="Phobius"/>
    </source>
</evidence>
<dbReference type="PANTHER" id="PTHR24252:SF17">
    <property type="entry name" value="SUPPRESSOR OF TUMORIGENICITY 14 PROTEIN HOMOLOG-RELATED"/>
    <property type="match status" value="1"/>
</dbReference>
<evidence type="ECO:0000259" key="17">
    <source>
        <dbReference type="PROSITE" id="PS50240"/>
    </source>
</evidence>
<dbReference type="SUPFAM" id="SSF50494">
    <property type="entry name" value="Trypsin-like serine proteases"/>
    <property type="match status" value="1"/>
</dbReference>
<dbReference type="Pfam" id="PF00089">
    <property type="entry name" value="Trypsin"/>
    <property type="match status" value="1"/>
</dbReference>
<keyword evidence="5 12" id="KW-0720">Serine protease</keyword>
<keyword evidence="7 14" id="KW-1133">Transmembrane helix</keyword>
<keyword evidence="2 12" id="KW-0645">Protease</keyword>
<keyword evidence="9 11" id="KW-1015">Disulfide bond</keyword>
<dbReference type="InterPro" id="IPR000082">
    <property type="entry name" value="SEA_dom"/>
</dbReference>
<dbReference type="InterPro" id="IPR023415">
    <property type="entry name" value="LDLR_class-A_CS"/>
</dbReference>
<dbReference type="Pfam" id="PF01390">
    <property type="entry name" value="SEA"/>
    <property type="match status" value="1"/>
</dbReference>
<keyword evidence="4 12" id="KW-0378">Hydrolase</keyword>
<dbReference type="PROSITE" id="PS01180">
    <property type="entry name" value="CUB"/>
    <property type="match status" value="2"/>
</dbReference>
<dbReference type="KEGG" id="pmrn:116955923"/>
<dbReference type="InterPro" id="IPR000859">
    <property type="entry name" value="CUB_dom"/>
</dbReference>
<evidence type="ECO:0000256" key="3">
    <source>
        <dbReference type="ARBA" id="ARBA00022692"/>
    </source>
</evidence>
<dbReference type="GO" id="GO:0006508">
    <property type="term" value="P:proteolysis"/>
    <property type="evidence" value="ECO:0007669"/>
    <property type="project" value="UniProtKB-KW"/>
</dbReference>
<dbReference type="CDD" id="cd00112">
    <property type="entry name" value="LDLa"/>
    <property type="match status" value="4"/>
</dbReference>
<dbReference type="GO" id="GO:0016020">
    <property type="term" value="C:membrane"/>
    <property type="evidence" value="ECO:0007669"/>
    <property type="project" value="UniProtKB-SubCell"/>
</dbReference>
<feature type="disulfide bond" evidence="11">
    <location>
        <begin position="602"/>
        <end position="617"/>
    </location>
</feature>
<dbReference type="AlphaFoldDB" id="A0AAJ7XG35"/>
<feature type="compositionally biased region" description="Basic residues" evidence="13">
    <location>
        <begin position="34"/>
        <end position="43"/>
    </location>
</feature>
<dbReference type="Gene3D" id="3.30.70.960">
    <property type="entry name" value="SEA domain"/>
    <property type="match status" value="1"/>
</dbReference>
<dbReference type="PRINTS" id="PR00261">
    <property type="entry name" value="LDLRECEPTOR"/>
</dbReference>
<evidence type="ECO:0000256" key="4">
    <source>
        <dbReference type="ARBA" id="ARBA00022801"/>
    </source>
</evidence>
<feature type="disulfide bond" evidence="11">
    <location>
        <begin position="475"/>
        <end position="493"/>
    </location>
</feature>
<dbReference type="Pfam" id="PF00057">
    <property type="entry name" value="Ldl_recept_a"/>
    <property type="match status" value="4"/>
</dbReference>
<feature type="disulfide bond" evidence="11">
    <location>
        <begin position="540"/>
        <end position="552"/>
    </location>
</feature>
<dbReference type="PROSITE" id="PS50024">
    <property type="entry name" value="SEA"/>
    <property type="match status" value="1"/>
</dbReference>
<dbReference type="Gene3D" id="4.10.400.10">
    <property type="entry name" value="Low-density Lipoprotein Receptor"/>
    <property type="match status" value="4"/>
</dbReference>
<feature type="disulfide bond" evidence="11">
    <location>
        <begin position="511"/>
        <end position="529"/>
    </location>
</feature>
<feature type="domain" description="CUB" evidence="15">
    <location>
        <begin position="231"/>
        <end position="347"/>
    </location>
</feature>
<dbReference type="InterPro" id="IPR002172">
    <property type="entry name" value="LDrepeatLR_classA_rpt"/>
</dbReference>
<reference evidence="19" key="1">
    <citation type="submission" date="2025-08" db="UniProtKB">
        <authorList>
            <consortium name="RefSeq"/>
        </authorList>
    </citation>
    <scope>IDENTIFICATION</scope>
    <source>
        <tissue evidence="19">Sperm</tissue>
    </source>
</reference>
<dbReference type="InterPro" id="IPR035914">
    <property type="entry name" value="Sperma_CUB_dom_sf"/>
</dbReference>
<dbReference type="SUPFAM" id="SSF49854">
    <property type="entry name" value="Spermadhesin, CUB domain"/>
    <property type="match status" value="2"/>
</dbReference>
<protein>
    <submittedName>
        <fullName evidence="19">Suppressor of tumorigenicity 14 protein</fullName>
    </submittedName>
</protein>
<evidence type="ECO:0000256" key="5">
    <source>
        <dbReference type="ARBA" id="ARBA00022825"/>
    </source>
</evidence>
<evidence type="ECO:0000256" key="6">
    <source>
        <dbReference type="ARBA" id="ARBA00022968"/>
    </source>
</evidence>
<dbReference type="Gene3D" id="2.60.120.290">
    <property type="entry name" value="Spermadhesin, CUB domain"/>
    <property type="match status" value="2"/>
</dbReference>
<dbReference type="PROSITE" id="PS50068">
    <property type="entry name" value="LDLRA_2"/>
    <property type="match status" value="4"/>
</dbReference>
<evidence type="ECO:0000256" key="9">
    <source>
        <dbReference type="ARBA" id="ARBA00023157"/>
    </source>
</evidence>
<dbReference type="PROSITE" id="PS50240">
    <property type="entry name" value="TRYPSIN_DOM"/>
    <property type="match status" value="1"/>
</dbReference>
<evidence type="ECO:0000256" key="2">
    <source>
        <dbReference type="ARBA" id="ARBA00022670"/>
    </source>
</evidence>
<evidence type="ECO:0000313" key="19">
    <source>
        <dbReference type="RefSeq" id="XP_032833166.1"/>
    </source>
</evidence>
<evidence type="ECO:0000259" key="16">
    <source>
        <dbReference type="PROSITE" id="PS50024"/>
    </source>
</evidence>
<feature type="disulfide bond" evidence="11">
    <location>
        <begin position="547"/>
        <end position="565"/>
    </location>
</feature>
<proteinExistence type="predicted"/>
<feature type="compositionally biased region" description="Basic and acidic residues" evidence="13">
    <location>
        <begin position="1"/>
        <end position="10"/>
    </location>
</feature>
<feature type="region of interest" description="Disordered" evidence="13">
    <location>
        <begin position="1"/>
        <end position="43"/>
    </location>
</feature>
<dbReference type="CDD" id="cd00190">
    <property type="entry name" value="Tryp_SPc"/>
    <property type="match status" value="1"/>
</dbReference>
<dbReference type="GO" id="GO:0004252">
    <property type="term" value="F:serine-type endopeptidase activity"/>
    <property type="evidence" value="ECO:0007669"/>
    <property type="project" value="InterPro"/>
</dbReference>
<dbReference type="SUPFAM" id="SSF57424">
    <property type="entry name" value="LDL receptor-like module"/>
    <property type="match status" value="4"/>
</dbReference>
<feature type="disulfide bond" evidence="11">
    <location>
        <begin position="582"/>
        <end position="594"/>
    </location>
</feature>
<dbReference type="Proteomes" id="UP001318040">
    <property type="component" value="Chromosome 62"/>
</dbReference>
<keyword evidence="3 14" id="KW-0812">Transmembrane</keyword>
<dbReference type="RefSeq" id="XP_032833166.1">
    <property type="nucleotide sequence ID" value="XM_032977275.1"/>
</dbReference>
<dbReference type="PROSITE" id="PS01209">
    <property type="entry name" value="LDLRA_1"/>
    <property type="match status" value="1"/>
</dbReference>
<gene>
    <name evidence="19" type="primary">ST14</name>
</gene>
<dbReference type="FunFam" id="4.10.400.10:FF:000065">
    <property type="entry name" value="Transmembrane protease serine 7"/>
    <property type="match status" value="1"/>
</dbReference>
<dbReference type="Pfam" id="PF00431">
    <property type="entry name" value="CUB"/>
    <property type="match status" value="2"/>
</dbReference>
<evidence type="ECO:0000256" key="8">
    <source>
        <dbReference type="ARBA" id="ARBA00023136"/>
    </source>
</evidence>
<feature type="disulfide bond" evidence="11">
    <location>
        <begin position="523"/>
        <end position="538"/>
    </location>
</feature>
<evidence type="ECO:0000256" key="10">
    <source>
        <dbReference type="ARBA" id="ARBA00023180"/>
    </source>
</evidence>
<dbReference type="PROSITE" id="PS00134">
    <property type="entry name" value="TRYPSIN_HIS"/>
    <property type="match status" value="1"/>
</dbReference>
<dbReference type="InterPro" id="IPR036364">
    <property type="entry name" value="SEA_dom_sf"/>
</dbReference>
<dbReference type="FunFam" id="2.40.10.10:FF:000003">
    <property type="entry name" value="Transmembrane serine protease 3"/>
    <property type="match status" value="1"/>
</dbReference>
<dbReference type="InterPro" id="IPR036055">
    <property type="entry name" value="LDL_receptor-like_sf"/>
</dbReference>
<organism evidence="18 19">
    <name type="scientific">Petromyzon marinus</name>
    <name type="common">Sea lamprey</name>
    <dbReference type="NCBI Taxonomy" id="7757"/>
    <lineage>
        <taxon>Eukaryota</taxon>
        <taxon>Metazoa</taxon>
        <taxon>Chordata</taxon>
        <taxon>Craniata</taxon>
        <taxon>Vertebrata</taxon>
        <taxon>Cyclostomata</taxon>
        <taxon>Hyperoartia</taxon>
        <taxon>Petromyzontiformes</taxon>
        <taxon>Petromyzontidae</taxon>
        <taxon>Petromyzon</taxon>
    </lineage>
</organism>